<keyword evidence="2" id="KW-0808">Transferase</keyword>
<dbReference type="EMBL" id="SMMG02000009">
    <property type="protein sequence ID" value="KAA3460774.1"/>
    <property type="molecule type" value="Genomic_DNA"/>
</dbReference>
<dbReference type="GO" id="GO:0003964">
    <property type="term" value="F:RNA-directed DNA polymerase activity"/>
    <property type="evidence" value="ECO:0007669"/>
    <property type="project" value="UniProtKB-KW"/>
</dbReference>
<accession>A0A5B6UWE3</accession>
<dbReference type="Pfam" id="PF13966">
    <property type="entry name" value="zf-RVT"/>
    <property type="match status" value="1"/>
</dbReference>
<dbReference type="OrthoDB" id="1938625at2759"/>
<reference evidence="2" key="1">
    <citation type="submission" date="2019-08" db="EMBL/GenBank/DDBJ databases">
        <authorList>
            <person name="Liu F."/>
        </authorList>
    </citation>
    <scope>NUCLEOTIDE SEQUENCE [LARGE SCALE GENOMIC DNA]</scope>
    <source>
        <strain evidence="2">PA1801</strain>
        <tissue evidence="2">Leaf</tissue>
    </source>
</reference>
<dbReference type="InterPro" id="IPR043502">
    <property type="entry name" value="DNA/RNA_pol_sf"/>
</dbReference>
<gene>
    <name evidence="2" type="ORF">EPI10_027402</name>
</gene>
<protein>
    <submittedName>
        <fullName evidence="2">Reverse transcriptase</fullName>
    </submittedName>
</protein>
<comment type="caution">
    <text evidence="2">The sequence shown here is derived from an EMBL/GenBank/DDBJ whole genome shotgun (WGS) entry which is preliminary data.</text>
</comment>
<dbReference type="CDD" id="cd01650">
    <property type="entry name" value="RT_nLTR_like"/>
    <property type="match status" value="1"/>
</dbReference>
<dbReference type="PROSITE" id="PS50878">
    <property type="entry name" value="RT_POL"/>
    <property type="match status" value="1"/>
</dbReference>
<feature type="domain" description="Reverse transcriptase" evidence="1">
    <location>
        <begin position="60"/>
        <end position="319"/>
    </location>
</feature>
<proteinExistence type="predicted"/>
<keyword evidence="2" id="KW-0548">Nucleotidyltransferase</keyword>
<keyword evidence="3" id="KW-1185">Reference proteome</keyword>
<keyword evidence="2" id="KW-0695">RNA-directed DNA polymerase</keyword>
<dbReference type="Pfam" id="PF00078">
    <property type="entry name" value="RVT_1"/>
    <property type="match status" value="1"/>
</dbReference>
<organism evidence="2 3">
    <name type="scientific">Gossypium australe</name>
    <dbReference type="NCBI Taxonomy" id="47621"/>
    <lineage>
        <taxon>Eukaryota</taxon>
        <taxon>Viridiplantae</taxon>
        <taxon>Streptophyta</taxon>
        <taxon>Embryophyta</taxon>
        <taxon>Tracheophyta</taxon>
        <taxon>Spermatophyta</taxon>
        <taxon>Magnoliopsida</taxon>
        <taxon>eudicotyledons</taxon>
        <taxon>Gunneridae</taxon>
        <taxon>Pentapetalae</taxon>
        <taxon>rosids</taxon>
        <taxon>malvids</taxon>
        <taxon>Malvales</taxon>
        <taxon>Malvaceae</taxon>
        <taxon>Malvoideae</taxon>
        <taxon>Gossypium</taxon>
    </lineage>
</organism>
<dbReference type="InterPro" id="IPR000477">
    <property type="entry name" value="RT_dom"/>
</dbReference>
<evidence type="ECO:0000259" key="1">
    <source>
        <dbReference type="PROSITE" id="PS50878"/>
    </source>
</evidence>
<dbReference type="AlphaFoldDB" id="A0A5B6UWE3"/>
<dbReference type="InterPro" id="IPR052343">
    <property type="entry name" value="Retrotransposon-Effector_Assoc"/>
</dbReference>
<dbReference type="SUPFAM" id="SSF56672">
    <property type="entry name" value="DNA/RNA polymerases"/>
    <property type="match status" value="1"/>
</dbReference>
<dbReference type="PANTHER" id="PTHR46890:SF48">
    <property type="entry name" value="RNA-DIRECTED DNA POLYMERASE"/>
    <property type="match status" value="1"/>
</dbReference>
<evidence type="ECO:0000313" key="3">
    <source>
        <dbReference type="Proteomes" id="UP000325315"/>
    </source>
</evidence>
<dbReference type="InterPro" id="IPR026960">
    <property type="entry name" value="RVT-Znf"/>
</dbReference>
<sequence>MATHYFKELFSSKEVSDCSRLMESFQPNITEEHNRDLMAEFTKDEIVLAIKSIAPLKAPDVLKGVRNMQEVNFTSIVLIPKVNSPKLMSQFRLISLCNVIYKIISNVIVNRFRKVLNLCIEDSRQITDNIFVAYEILHSFKKRRGTSKKGFALKLDMSKAYDRIEWSFLEKMISGMGFCDDWVSIIMRCVRSVTYSVVLNGRNGVALHPWRGLRQGDPLSPYLFLICAEGLSRLIQMAKIEWKLAGTKVGRWKIVVSHLFFADDSMLFGEVSREGANSMKAIIKEYKQQKCGYRSKGTGGGILGLRIANNPERYLGLPTMISRMKKHAFVDIKERELENLMNRFWWRNSKSNKGIHWCKWREMCIPKAKRGLGFKNIKSFNMALLAKQGWKIIMQPNCLFAQVMKSKYFPKGDFMHAELRAYPSFTWRSIWGARRILKEGIGWRVGNGEGINIWNDAWIPGPGNGRVQCQSIDTRFTTVADLIDKDTSTWNHDIIRSLFGEDQLKRILAIPLVHSRPQDVLIWRADNSENYTVKNGYKWIITRGNTRLQTDERTTFFTKLWGLKIPSKIRIFIWKLVNNFLPTLYNLTMRKLIRSTVCPVCQEEEETVEHLFQGCKFTQ</sequence>
<dbReference type="Proteomes" id="UP000325315">
    <property type="component" value="Unassembled WGS sequence"/>
</dbReference>
<dbReference type="PANTHER" id="PTHR46890">
    <property type="entry name" value="NON-LTR RETROLELEMENT REVERSE TRANSCRIPTASE-LIKE PROTEIN-RELATED"/>
    <property type="match status" value="1"/>
</dbReference>
<name>A0A5B6UWE3_9ROSI</name>
<evidence type="ECO:0000313" key="2">
    <source>
        <dbReference type="EMBL" id="KAA3460774.1"/>
    </source>
</evidence>